<evidence type="ECO:0000313" key="2">
    <source>
        <dbReference type="EMBL" id="CAK9098548.1"/>
    </source>
</evidence>
<dbReference type="EMBL" id="CAXAMN010025818">
    <property type="protein sequence ID" value="CAK9098548.1"/>
    <property type="molecule type" value="Genomic_DNA"/>
</dbReference>
<accession>A0ABP0RE01</accession>
<sequence length="164" mass="18497">MPPPAEEPHQDAVAVAPEASLAGLAKAWNDDEVIRKQLLGEKTLLSWPDPKMTGVINFATIAHNGRVLAHVLEKWCPQVDAPKTVNIDHVRAEVEKIRTDLFMSEDMVRVNCDAMSLRGFVTYMVKRHDGSVRRELCLCQLVLIFLWEFFPQNPAAMKVPCFLC</sequence>
<gene>
    <name evidence="1" type="ORF">CCMP2556_LOCUS46673</name>
    <name evidence="2" type="ORF">CCMP2556_LOCUS46695</name>
</gene>
<evidence type="ECO:0000313" key="1">
    <source>
        <dbReference type="EMBL" id="CAK9098493.1"/>
    </source>
</evidence>
<organism evidence="2 3">
    <name type="scientific">Durusdinium trenchii</name>
    <dbReference type="NCBI Taxonomy" id="1381693"/>
    <lineage>
        <taxon>Eukaryota</taxon>
        <taxon>Sar</taxon>
        <taxon>Alveolata</taxon>
        <taxon>Dinophyceae</taxon>
        <taxon>Suessiales</taxon>
        <taxon>Symbiodiniaceae</taxon>
        <taxon>Durusdinium</taxon>
    </lineage>
</organism>
<proteinExistence type="predicted"/>
<name>A0ABP0RE01_9DINO</name>
<dbReference type="SUPFAM" id="SSF47576">
    <property type="entry name" value="Calponin-homology domain, CH-domain"/>
    <property type="match status" value="1"/>
</dbReference>
<comment type="caution">
    <text evidence="2">The sequence shown here is derived from an EMBL/GenBank/DDBJ whole genome shotgun (WGS) entry which is preliminary data.</text>
</comment>
<keyword evidence="3" id="KW-1185">Reference proteome</keyword>
<reference evidence="2 3" key="1">
    <citation type="submission" date="2024-02" db="EMBL/GenBank/DDBJ databases">
        <authorList>
            <person name="Chen Y."/>
            <person name="Shah S."/>
            <person name="Dougan E. K."/>
            <person name="Thang M."/>
            <person name="Chan C."/>
        </authorList>
    </citation>
    <scope>NUCLEOTIDE SEQUENCE [LARGE SCALE GENOMIC DNA]</scope>
</reference>
<evidence type="ECO:0000313" key="3">
    <source>
        <dbReference type="Proteomes" id="UP001642484"/>
    </source>
</evidence>
<dbReference type="EMBL" id="CAXAMN010025807">
    <property type="protein sequence ID" value="CAK9098493.1"/>
    <property type="molecule type" value="Genomic_DNA"/>
</dbReference>
<protein>
    <submittedName>
        <fullName evidence="2">Uncharacterized protein</fullName>
    </submittedName>
</protein>
<dbReference type="InterPro" id="IPR036872">
    <property type="entry name" value="CH_dom_sf"/>
</dbReference>
<dbReference type="Proteomes" id="UP001642484">
    <property type="component" value="Unassembled WGS sequence"/>
</dbReference>